<organism evidence="5 6">
    <name type="scientific">Archangium lansingense</name>
    <dbReference type="NCBI Taxonomy" id="2995310"/>
    <lineage>
        <taxon>Bacteria</taxon>
        <taxon>Pseudomonadati</taxon>
        <taxon>Myxococcota</taxon>
        <taxon>Myxococcia</taxon>
        <taxon>Myxococcales</taxon>
        <taxon>Cystobacterineae</taxon>
        <taxon>Archangiaceae</taxon>
        <taxon>Archangium</taxon>
    </lineage>
</organism>
<keyword evidence="2" id="KW-0012">Acyltransferase</keyword>
<dbReference type="EMBL" id="JAPNKA010000001">
    <property type="protein sequence ID" value="MCY1076530.1"/>
    <property type="molecule type" value="Genomic_DNA"/>
</dbReference>
<dbReference type="SUPFAM" id="SSF53901">
    <property type="entry name" value="Thiolase-like"/>
    <property type="match status" value="1"/>
</dbReference>
<dbReference type="InterPro" id="IPR016039">
    <property type="entry name" value="Thiolase-like"/>
</dbReference>
<dbReference type="Gene3D" id="3.40.47.10">
    <property type="match status" value="1"/>
</dbReference>
<protein>
    <submittedName>
        <fullName evidence="5">Ketoacyl-ACP synthase III</fullName>
    </submittedName>
</protein>
<dbReference type="CDD" id="cd00830">
    <property type="entry name" value="KAS_III"/>
    <property type="match status" value="1"/>
</dbReference>
<accession>A0ABT4A4F5</accession>
<sequence>MLPVRILGTASVLPERAVTTAELAREVGRDPQTLEQKTGIRTRHWAPPGMCMADLGAQALRLALEQAGLAATELRRILFVSSTGGDTLVPATANRVAAALGLSGSCDAFDLNNACMGFLSAFDVAARSVATGLGPVGIVTVEYNSRAISPTEPRPYLIFGDVASATVLGPGPRPGEGVLAAAFGNDGSQPPDTVLEHPLRTGRVEGVRFHTIPSDMLRVVFEALDRATSQVLERSGVQLGDIEWVLPHQPNGAMLLGIIERYDIEPARIVPVVEQIGSVAAASIPFSLDRLLRTRPVRSGDRLLMLGVGAGVSYGAILYQVGQVTGASGGIRKERQK</sequence>
<dbReference type="PANTHER" id="PTHR34069:SF2">
    <property type="entry name" value="BETA-KETOACYL-[ACYL-CARRIER-PROTEIN] SYNTHASE III"/>
    <property type="match status" value="1"/>
</dbReference>
<dbReference type="Proteomes" id="UP001207654">
    <property type="component" value="Unassembled WGS sequence"/>
</dbReference>
<evidence type="ECO:0000256" key="2">
    <source>
        <dbReference type="ARBA" id="ARBA00023315"/>
    </source>
</evidence>
<dbReference type="InterPro" id="IPR013751">
    <property type="entry name" value="ACP_syn_III_N"/>
</dbReference>
<comment type="caution">
    <text evidence="5">The sequence shown here is derived from an EMBL/GenBank/DDBJ whole genome shotgun (WGS) entry which is preliminary data.</text>
</comment>
<feature type="domain" description="Beta-ketoacyl-[acyl-carrier-protein] synthase III C-terminal" evidence="3">
    <location>
        <begin position="232"/>
        <end position="320"/>
    </location>
</feature>
<evidence type="ECO:0000259" key="4">
    <source>
        <dbReference type="Pfam" id="PF08545"/>
    </source>
</evidence>
<reference evidence="5 6" key="1">
    <citation type="submission" date="2022-11" db="EMBL/GenBank/DDBJ databases">
        <title>Minimal conservation of predation-associated metabolite biosynthetic gene clusters underscores biosynthetic potential of Myxococcota including descriptions for ten novel species: Archangium lansinium sp. nov., Myxococcus landrumus sp. nov., Nannocystis bai.</title>
        <authorList>
            <person name="Ahearne A."/>
            <person name="Stevens C."/>
            <person name="Phillips K."/>
        </authorList>
    </citation>
    <scope>NUCLEOTIDE SEQUENCE [LARGE SCALE GENOMIC DNA]</scope>
    <source>
        <strain evidence="5 6">MIWBW</strain>
    </source>
</reference>
<evidence type="ECO:0000256" key="1">
    <source>
        <dbReference type="ARBA" id="ARBA00022679"/>
    </source>
</evidence>
<evidence type="ECO:0000313" key="6">
    <source>
        <dbReference type="Proteomes" id="UP001207654"/>
    </source>
</evidence>
<evidence type="ECO:0000313" key="5">
    <source>
        <dbReference type="EMBL" id="MCY1076530.1"/>
    </source>
</evidence>
<gene>
    <name evidence="5" type="ORF">OV287_18800</name>
</gene>
<dbReference type="RefSeq" id="WP_267542371.1">
    <property type="nucleotide sequence ID" value="NZ_JAPNKA010000001.1"/>
</dbReference>
<keyword evidence="6" id="KW-1185">Reference proteome</keyword>
<dbReference type="InterPro" id="IPR013747">
    <property type="entry name" value="ACP_syn_III_C"/>
</dbReference>
<dbReference type="Pfam" id="PF08541">
    <property type="entry name" value="ACP_syn_III_C"/>
    <property type="match status" value="1"/>
</dbReference>
<evidence type="ECO:0000259" key="3">
    <source>
        <dbReference type="Pfam" id="PF08541"/>
    </source>
</evidence>
<proteinExistence type="predicted"/>
<feature type="domain" description="Beta-ketoacyl-[acyl-carrier-protein] synthase III N-terminal" evidence="4">
    <location>
        <begin position="109"/>
        <end position="187"/>
    </location>
</feature>
<name>A0ABT4A4F5_9BACT</name>
<keyword evidence="1" id="KW-0808">Transferase</keyword>
<dbReference type="Pfam" id="PF08545">
    <property type="entry name" value="ACP_syn_III"/>
    <property type="match status" value="1"/>
</dbReference>
<dbReference type="PANTHER" id="PTHR34069">
    <property type="entry name" value="3-OXOACYL-[ACYL-CARRIER-PROTEIN] SYNTHASE 3"/>
    <property type="match status" value="1"/>
</dbReference>